<dbReference type="STRING" id="1802389.A3C17_03645"/>
<comment type="caution">
    <text evidence="10">The sequence shown here is derived from an EMBL/GenBank/DDBJ whole genome shotgun (WGS) entry which is preliminary data.</text>
</comment>
<reference evidence="10 11" key="1">
    <citation type="journal article" date="2016" name="Nat. Commun.">
        <title>Thousands of microbial genomes shed light on interconnected biogeochemical processes in an aquifer system.</title>
        <authorList>
            <person name="Anantharaman K."/>
            <person name="Brown C.T."/>
            <person name="Hug L.A."/>
            <person name="Sharon I."/>
            <person name="Castelle C.J."/>
            <person name="Probst A.J."/>
            <person name="Thomas B.C."/>
            <person name="Singh A."/>
            <person name="Wilkins M.J."/>
            <person name="Karaoz U."/>
            <person name="Brodie E.L."/>
            <person name="Williams K.H."/>
            <person name="Hubbard S.S."/>
            <person name="Banfield J.F."/>
        </authorList>
    </citation>
    <scope>NUCLEOTIDE SEQUENCE [LARGE SCALE GENOMIC DNA]</scope>
</reference>
<dbReference type="Pfam" id="PF03734">
    <property type="entry name" value="YkuD"/>
    <property type="match status" value="1"/>
</dbReference>
<feature type="chain" id="PRO_5009532939" description="L,D-TPase catalytic domain-containing protein" evidence="8">
    <location>
        <begin position="23"/>
        <end position="444"/>
    </location>
</feature>
<dbReference type="CDD" id="cd16913">
    <property type="entry name" value="YkuD_like"/>
    <property type="match status" value="1"/>
</dbReference>
<evidence type="ECO:0000256" key="1">
    <source>
        <dbReference type="ARBA" id="ARBA00004752"/>
    </source>
</evidence>
<evidence type="ECO:0000256" key="6">
    <source>
        <dbReference type="ARBA" id="ARBA00023316"/>
    </source>
</evidence>
<dbReference type="GO" id="GO:0008360">
    <property type="term" value="P:regulation of cell shape"/>
    <property type="evidence" value="ECO:0007669"/>
    <property type="project" value="UniProtKB-UniRule"/>
</dbReference>
<name>A0A1F7TZS0_9BACT</name>
<dbReference type="Gene3D" id="2.130.10.130">
    <property type="entry name" value="Integrin alpha, N-terminal"/>
    <property type="match status" value="1"/>
</dbReference>
<evidence type="ECO:0000259" key="9">
    <source>
        <dbReference type="PROSITE" id="PS52029"/>
    </source>
</evidence>
<dbReference type="InterPro" id="IPR050979">
    <property type="entry name" value="LD-transpeptidase"/>
</dbReference>
<accession>A0A1F7TZS0</accession>
<dbReference type="InterPro" id="IPR028994">
    <property type="entry name" value="Integrin_alpha_N"/>
</dbReference>
<feature type="active site" description="Nucleophile" evidence="7">
    <location>
        <position position="419"/>
    </location>
</feature>
<dbReference type="GO" id="GO:0005576">
    <property type="term" value="C:extracellular region"/>
    <property type="evidence" value="ECO:0007669"/>
    <property type="project" value="TreeGrafter"/>
</dbReference>
<dbReference type="PANTHER" id="PTHR30582">
    <property type="entry name" value="L,D-TRANSPEPTIDASE"/>
    <property type="match status" value="1"/>
</dbReference>
<dbReference type="PROSITE" id="PS52029">
    <property type="entry name" value="LD_TPASE"/>
    <property type="match status" value="1"/>
</dbReference>
<dbReference type="InterPro" id="IPR038063">
    <property type="entry name" value="Transpep_catalytic_dom"/>
</dbReference>
<dbReference type="Pfam" id="PF13517">
    <property type="entry name" value="FG-GAP_3"/>
    <property type="match status" value="1"/>
</dbReference>
<organism evidence="10 11">
    <name type="scientific">Candidatus Uhrbacteria bacterium RIFCSPHIGHO2_02_FULL_53_13</name>
    <dbReference type="NCBI Taxonomy" id="1802389"/>
    <lineage>
        <taxon>Bacteria</taxon>
        <taxon>Candidatus Uhriibacteriota</taxon>
    </lineage>
</organism>
<dbReference type="EMBL" id="MGDX01000012">
    <property type="protein sequence ID" value="OGL71456.1"/>
    <property type="molecule type" value="Genomic_DNA"/>
</dbReference>
<keyword evidence="5 7" id="KW-0573">Peptidoglycan synthesis</keyword>
<keyword evidence="4 7" id="KW-0133">Cell shape</keyword>
<dbReference type="GO" id="GO:0071972">
    <property type="term" value="F:peptidoglycan L,D-transpeptidase activity"/>
    <property type="evidence" value="ECO:0007669"/>
    <property type="project" value="TreeGrafter"/>
</dbReference>
<evidence type="ECO:0000256" key="3">
    <source>
        <dbReference type="ARBA" id="ARBA00022729"/>
    </source>
</evidence>
<feature type="domain" description="L,D-TPase catalytic" evidence="9">
    <location>
        <begin position="324"/>
        <end position="443"/>
    </location>
</feature>
<dbReference type="GO" id="GO:0018104">
    <property type="term" value="P:peptidoglycan-protein cross-linking"/>
    <property type="evidence" value="ECO:0007669"/>
    <property type="project" value="TreeGrafter"/>
</dbReference>
<sequence>MHRRWSWLIAILIVSIPNALHAAQTSVLVDGTVVQRTWDVPFETIGNFVSIDLGMDGTEELVVGNGAGHAPSIAILREDGSRLNTFVPFAHNEMHGTNLVVGDVDGDGALEIVVANAYGSDPLVRVLSTFGELEQEFYAYAETFRGGVNLAVGDIDGDGVDDIVTAAGLSGGPHVRVFRNDGRLITDAFVFDTSDRSGVGVATLDVNHDGRRELMVTHFGKSTPEARLVSFTENGVALHEPFPTYAPRYVYGTSVFPVDDVHVAIAPNGHGGPHIRMFSAQGEVVKDWFAYEADVRDRVLISASSLNHIVTARATPVLVSRLDRHIRVDLSEQHLYAYQDGVRLIDFPISAARRPWKTPTGEFSIMRKLPIHTYRWFDRAGNLLYNLPNVEYNLEFTPHIYIHYAYWHNNFGRPMSHGCVNAPYDGIKWLYEWANVGTPVVVTQ</sequence>
<keyword evidence="3 8" id="KW-0732">Signal</keyword>
<keyword evidence="2" id="KW-0808">Transferase</keyword>
<dbReference type="PANTHER" id="PTHR30582:SF2">
    <property type="entry name" value="L,D-TRANSPEPTIDASE YCIB-RELATED"/>
    <property type="match status" value="1"/>
</dbReference>
<protein>
    <recommendedName>
        <fullName evidence="9">L,D-TPase catalytic domain-containing protein</fullName>
    </recommendedName>
</protein>
<keyword evidence="6 7" id="KW-0961">Cell wall biogenesis/degradation</keyword>
<feature type="active site" description="Proton donor/acceptor" evidence="7">
    <location>
        <position position="403"/>
    </location>
</feature>
<feature type="signal peptide" evidence="8">
    <location>
        <begin position="1"/>
        <end position="22"/>
    </location>
</feature>
<dbReference type="UniPathway" id="UPA00219"/>
<dbReference type="Gene3D" id="2.40.440.10">
    <property type="entry name" value="L,D-transpeptidase catalytic domain-like"/>
    <property type="match status" value="1"/>
</dbReference>
<dbReference type="InterPro" id="IPR005490">
    <property type="entry name" value="LD_TPept_cat_dom"/>
</dbReference>
<evidence type="ECO:0000256" key="7">
    <source>
        <dbReference type="PROSITE-ProRule" id="PRU01373"/>
    </source>
</evidence>
<evidence type="ECO:0000256" key="8">
    <source>
        <dbReference type="SAM" id="SignalP"/>
    </source>
</evidence>
<proteinExistence type="predicted"/>
<comment type="pathway">
    <text evidence="1 7">Cell wall biogenesis; peptidoglycan biosynthesis.</text>
</comment>
<evidence type="ECO:0000256" key="4">
    <source>
        <dbReference type="ARBA" id="ARBA00022960"/>
    </source>
</evidence>
<dbReference type="AlphaFoldDB" id="A0A1F7TZS0"/>
<dbReference type="SUPFAM" id="SSF141523">
    <property type="entry name" value="L,D-transpeptidase catalytic domain-like"/>
    <property type="match status" value="1"/>
</dbReference>
<gene>
    <name evidence="10" type="ORF">A3C17_03645</name>
</gene>
<dbReference type="GO" id="GO:0071555">
    <property type="term" value="P:cell wall organization"/>
    <property type="evidence" value="ECO:0007669"/>
    <property type="project" value="UniProtKB-UniRule"/>
</dbReference>
<dbReference type="GO" id="GO:0016740">
    <property type="term" value="F:transferase activity"/>
    <property type="evidence" value="ECO:0007669"/>
    <property type="project" value="UniProtKB-KW"/>
</dbReference>
<dbReference type="SUPFAM" id="SSF69318">
    <property type="entry name" value="Integrin alpha N-terminal domain"/>
    <property type="match status" value="1"/>
</dbReference>
<evidence type="ECO:0000256" key="2">
    <source>
        <dbReference type="ARBA" id="ARBA00022679"/>
    </source>
</evidence>
<evidence type="ECO:0000313" key="10">
    <source>
        <dbReference type="EMBL" id="OGL71456.1"/>
    </source>
</evidence>
<evidence type="ECO:0000313" key="11">
    <source>
        <dbReference type="Proteomes" id="UP000177097"/>
    </source>
</evidence>
<dbReference type="InterPro" id="IPR013517">
    <property type="entry name" value="FG-GAP"/>
</dbReference>
<evidence type="ECO:0000256" key="5">
    <source>
        <dbReference type="ARBA" id="ARBA00022984"/>
    </source>
</evidence>
<dbReference type="Proteomes" id="UP000177097">
    <property type="component" value="Unassembled WGS sequence"/>
</dbReference>